<dbReference type="EMBL" id="SJPJ01000001">
    <property type="protein sequence ID" value="TWT80744.1"/>
    <property type="molecule type" value="Genomic_DNA"/>
</dbReference>
<proteinExistence type="predicted"/>
<gene>
    <name evidence="2" type="ORF">CA13_21900</name>
</gene>
<keyword evidence="1" id="KW-0732">Signal</keyword>
<evidence type="ECO:0000313" key="3">
    <source>
        <dbReference type="Proteomes" id="UP000315010"/>
    </source>
</evidence>
<evidence type="ECO:0000256" key="1">
    <source>
        <dbReference type="SAM" id="SignalP"/>
    </source>
</evidence>
<sequence precursor="true">MNRLLAGLYVTLMLLLAFANSATANRLVSLNRGEASIDWQACLSRYGLNWDRVSNRWEDAPYTGNGNVGFLFSQAKGTAGNAISIYAGRHDYYDHRLPDDGKERLWIYRSRFSRGHFDLTSQGEIKAVGLRLSLGNADLTSAITTSVGSHSKSLNFVPFKTIACSVSMARPLVWQSTNMIRGSEQ</sequence>
<dbReference type="AlphaFoldDB" id="A0A5C5Z0A8"/>
<feature type="signal peptide" evidence="1">
    <location>
        <begin position="1"/>
        <end position="24"/>
    </location>
</feature>
<protein>
    <submittedName>
        <fullName evidence="2">Uncharacterized protein</fullName>
    </submittedName>
</protein>
<reference evidence="2 3" key="1">
    <citation type="submission" date="2019-02" db="EMBL/GenBank/DDBJ databases">
        <title>Deep-cultivation of Planctomycetes and their phenomic and genomic characterization uncovers novel biology.</title>
        <authorList>
            <person name="Wiegand S."/>
            <person name="Jogler M."/>
            <person name="Boedeker C."/>
            <person name="Pinto D."/>
            <person name="Vollmers J."/>
            <person name="Rivas-Marin E."/>
            <person name="Kohn T."/>
            <person name="Peeters S.H."/>
            <person name="Heuer A."/>
            <person name="Rast P."/>
            <person name="Oberbeckmann S."/>
            <person name="Bunk B."/>
            <person name="Jeske O."/>
            <person name="Meyerdierks A."/>
            <person name="Storesund J.E."/>
            <person name="Kallscheuer N."/>
            <person name="Luecker S."/>
            <person name="Lage O.M."/>
            <person name="Pohl T."/>
            <person name="Merkel B.J."/>
            <person name="Hornburger P."/>
            <person name="Mueller R.-W."/>
            <person name="Bruemmer F."/>
            <person name="Labrenz M."/>
            <person name="Spormann A.M."/>
            <person name="Op Den Camp H."/>
            <person name="Overmann J."/>
            <person name="Amann R."/>
            <person name="Jetten M.S.M."/>
            <person name="Mascher T."/>
            <person name="Medema M.H."/>
            <person name="Devos D.P."/>
            <person name="Kaster A.-K."/>
            <person name="Ovreas L."/>
            <person name="Rohde M."/>
            <person name="Galperin M.Y."/>
            <person name="Jogler C."/>
        </authorList>
    </citation>
    <scope>NUCLEOTIDE SEQUENCE [LARGE SCALE GENOMIC DNA]</scope>
    <source>
        <strain evidence="2 3">CA13</strain>
    </source>
</reference>
<comment type="caution">
    <text evidence="2">The sequence shown here is derived from an EMBL/GenBank/DDBJ whole genome shotgun (WGS) entry which is preliminary data.</text>
</comment>
<dbReference type="RefSeq" id="WP_146395973.1">
    <property type="nucleotide sequence ID" value="NZ_SJPJ01000001.1"/>
</dbReference>
<name>A0A5C5Z0A8_9BACT</name>
<evidence type="ECO:0000313" key="2">
    <source>
        <dbReference type="EMBL" id="TWT80744.1"/>
    </source>
</evidence>
<keyword evidence="3" id="KW-1185">Reference proteome</keyword>
<feature type="chain" id="PRO_5022957471" evidence="1">
    <location>
        <begin position="25"/>
        <end position="185"/>
    </location>
</feature>
<dbReference type="Proteomes" id="UP000315010">
    <property type="component" value="Unassembled WGS sequence"/>
</dbReference>
<organism evidence="2 3">
    <name type="scientific">Novipirellula herctigrandis</name>
    <dbReference type="NCBI Taxonomy" id="2527986"/>
    <lineage>
        <taxon>Bacteria</taxon>
        <taxon>Pseudomonadati</taxon>
        <taxon>Planctomycetota</taxon>
        <taxon>Planctomycetia</taxon>
        <taxon>Pirellulales</taxon>
        <taxon>Pirellulaceae</taxon>
        <taxon>Novipirellula</taxon>
    </lineage>
</organism>
<accession>A0A5C5Z0A8</accession>